<reference evidence="2 3" key="1">
    <citation type="submission" date="2008-04" db="EMBL/GenBank/DDBJ databases">
        <title>Complete sequence of chromosome of Natranaerobius thermophilus JW/NM-WN-LF.</title>
        <authorList>
            <consortium name="US DOE Joint Genome Institute"/>
            <person name="Copeland A."/>
            <person name="Lucas S."/>
            <person name="Lapidus A."/>
            <person name="Glavina del Rio T."/>
            <person name="Dalin E."/>
            <person name="Tice H."/>
            <person name="Bruce D."/>
            <person name="Goodwin L."/>
            <person name="Pitluck S."/>
            <person name="Chertkov O."/>
            <person name="Brettin T."/>
            <person name="Detter J.C."/>
            <person name="Han C."/>
            <person name="Kuske C.R."/>
            <person name="Schmutz J."/>
            <person name="Larimer F."/>
            <person name="Land M."/>
            <person name="Hauser L."/>
            <person name="Kyrpides N."/>
            <person name="Lykidis A."/>
            <person name="Mesbah N.M."/>
            <person name="Wiegel J."/>
        </authorList>
    </citation>
    <scope>NUCLEOTIDE SEQUENCE [LARGE SCALE GENOMIC DNA]</scope>
    <source>
        <strain evidence="3">ATCC BAA-1301 / DSM 18059 / JW/NM-WN-LF</strain>
    </source>
</reference>
<dbReference type="KEGG" id="nth:Nther_1067"/>
<dbReference type="InterPro" id="IPR002934">
    <property type="entry name" value="Polymerase_NTP_transf_dom"/>
</dbReference>
<proteinExistence type="predicted"/>
<feature type="domain" description="Polymerase nucleotidyl transferase" evidence="1">
    <location>
        <begin position="10"/>
        <end position="74"/>
    </location>
</feature>
<evidence type="ECO:0000313" key="2">
    <source>
        <dbReference type="EMBL" id="ACB84651.1"/>
    </source>
</evidence>
<sequence>MKQEEAIESILPHVKNDEAVEAVFLKGSIARGEYDEYSDVDFYCLVKEDKKADFLEKRFDYLRKYRNLIFWSESNFVGPQIVAVFDNGLHFDFYTVTEPTLPEKDEIKVLYDPKQLLSDYKPKSLSFTSKQIIKLFNSFTFSLLEFETAYLRKDLMWASRLGGHLISDLCVIVRYINNPSKAQLGIKNLNNYIDENLNKKLIDIYNNICPERLPHGVKQLLDVADEMIPKLPEEVRAGINEFFYNYMSKKIRDLD</sequence>
<dbReference type="GO" id="GO:0016779">
    <property type="term" value="F:nucleotidyltransferase activity"/>
    <property type="evidence" value="ECO:0007669"/>
    <property type="project" value="InterPro"/>
</dbReference>
<evidence type="ECO:0000259" key="1">
    <source>
        <dbReference type="Pfam" id="PF01909"/>
    </source>
</evidence>
<dbReference type="Proteomes" id="UP000001683">
    <property type="component" value="Chromosome"/>
</dbReference>
<organism evidence="2 3">
    <name type="scientific">Natranaerobius thermophilus (strain ATCC BAA-1301 / DSM 18059 / JW/NM-WN-LF)</name>
    <dbReference type="NCBI Taxonomy" id="457570"/>
    <lineage>
        <taxon>Bacteria</taxon>
        <taxon>Bacillati</taxon>
        <taxon>Bacillota</taxon>
        <taxon>Clostridia</taxon>
        <taxon>Natranaerobiales</taxon>
        <taxon>Natranaerobiaceae</taxon>
        <taxon>Natranaerobius</taxon>
    </lineage>
</organism>
<name>B2A128_NATTJ</name>
<dbReference type="Pfam" id="PF01909">
    <property type="entry name" value="NTP_transf_2"/>
    <property type="match status" value="1"/>
</dbReference>
<dbReference type="STRING" id="457570.Nther_1067"/>
<dbReference type="EMBL" id="CP001034">
    <property type="protein sequence ID" value="ACB84651.1"/>
    <property type="molecule type" value="Genomic_DNA"/>
</dbReference>
<dbReference type="InParanoid" id="B2A128"/>
<evidence type="ECO:0000313" key="3">
    <source>
        <dbReference type="Proteomes" id="UP000001683"/>
    </source>
</evidence>
<dbReference type="Gene3D" id="3.30.460.10">
    <property type="entry name" value="Beta Polymerase, domain 2"/>
    <property type="match status" value="1"/>
</dbReference>
<dbReference type="HOGENOM" id="CLU_1088423_0_0_9"/>
<dbReference type="CDD" id="cd05403">
    <property type="entry name" value="NT_KNTase_like"/>
    <property type="match status" value="1"/>
</dbReference>
<keyword evidence="3" id="KW-1185">Reference proteome</keyword>
<accession>B2A128</accession>
<dbReference type="eggNOG" id="COG1708">
    <property type="taxonomic scope" value="Bacteria"/>
</dbReference>
<dbReference type="InterPro" id="IPR043519">
    <property type="entry name" value="NT_sf"/>
</dbReference>
<dbReference type="SUPFAM" id="SSF81301">
    <property type="entry name" value="Nucleotidyltransferase"/>
    <property type="match status" value="1"/>
</dbReference>
<protein>
    <submittedName>
        <fullName evidence="2">DNA polymerase beta domain protein region</fullName>
    </submittedName>
</protein>
<dbReference type="AlphaFoldDB" id="B2A128"/>
<dbReference type="RefSeq" id="WP_012447527.1">
    <property type="nucleotide sequence ID" value="NC_010718.1"/>
</dbReference>
<gene>
    <name evidence="2" type="ordered locus">Nther_1067</name>
</gene>
<dbReference type="OrthoDB" id="68332at2"/>
<reference evidence="2 3" key="2">
    <citation type="journal article" date="2011" name="J. Bacteriol.">
        <title>Complete genome sequence of the anaerobic, halophilic alkalithermophile Natranaerobius thermophilus JW/NM-WN-LF.</title>
        <authorList>
            <person name="Zhao B."/>
            <person name="Mesbah N.M."/>
            <person name="Dalin E."/>
            <person name="Goodwin L."/>
            <person name="Nolan M."/>
            <person name="Pitluck S."/>
            <person name="Chertkov O."/>
            <person name="Brettin T.S."/>
            <person name="Han J."/>
            <person name="Larimer F.W."/>
            <person name="Land M.L."/>
            <person name="Hauser L."/>
            <person name="Kyrpides N."/>
            <person name="Wiegel J."/>
        </authorList>
    </citation>
    <scope>NUCLEOTIDE SEQUENCE [LARGE SCALE GENOMIC DNA]</scope>
    <source>
        <strain evidence="3">ATCC BAA-1301 / DSM 18059 / JW/NM-WN-LF</strain>
    </source>
</reference>